<dbReference type="InterPro" id="IPR028098">
    <property type="entry name" value="Glyco_trans_4-like_N"/>
</dbReference>
<dbReference type="GO" id="GO:0016757">
    <property type="term" value="F:glycosyltransferase activity"/>
    <property type="evidence" value="ECO:0007669"/>
    <property type="project" value="InterPro"/>
</dbReference>
<comment type="caution">
    <text evidence="3">The sequence shown here is derived from an EMBL/GenBank/DDBJ whole genome shotgun (WGS) entry which is preliminary data.</text>
</comment>
<evidence type="ECO:0000259" key="2">
    <source>
        <dbReference type="Pfam" id="PF13439"/>
    </source>
</evidence>
<dbReference type="RefSeq" id="WP_102735792.1">
    <property type="nucleotide sequence ID" value="NZ_PJKN01000004.1"/>
</dbReference>
<dbReference type="PANTHER" id="PTHR12526:SF628">
    <property type="entry name" value="MANNOSYLGLUCOSYLGLYCERATE SYNTHASE"/>
    <property type="match status" value="1"/>
</dbReference>
<accession>A0AAP8NKT1</accession>
<dbReference type="Pfam" id="PF13439">
    <property type="entry name" value="Glyco_transf_4"/>
    <property type="match status" value="1"/>
</dbReference>
<organism evidence="3 4">
    <name type="scientific">Akkermansia muciniphila</name>
    <dbReference type="NCBI Taxonomy" id="239935"/>
    <lineage>
        <taxon>Bacteria</taxon>
        <taxon>Pseudomonadati</taxon>
        <taxon>Verrucomicrobiota</taxon>
        <taxon>Verrucomicrobiia</taxon>
        <taxon>Verrucomicrobiales</taxon>
        <taxon>Akkermansiaceae</taxon>
        <taxon>Akkermansia</taxon>
    </lineage>
</organism>
<dbReference type="SUPFAM" id="SSF53756">
    <property type="entry name" value="UDP-Glycosyltransferase/glycogen phosphorylase"/>
    <property type="match status" value="1"/>
</dbReference>
<dbReference type="Gene3D" id="3.40.50.2000">
    <property type="entry name" value="Glycogen Phosphorylase B"/>
    <property type="match status" value="2"/>
</dbReference>
<feature type="domain" description="Glycosyl transferase family 1" evidence="1">
    <location>
        <begin position="208"/>
        <end position="366"/>
    </location>
</feature>
<dbReference type="InterPro" id="IPR001296">
    <property type="entry name" value="Glyco_trans_1"/>
</dbReference>
<evidence type="ECO:0000313" key="4">
    <source>
        <dbReference type="Proteomes" id="UP000235914"/>
    </source>
</evidence>
<dbReference type="Pfam" id="PF00534">
    <property type="entry name" value="Glycos_transf_1"/>
    <property type="match status" value="1"/>
</dbReference>
<dbReference type="EMBL" id="PJKN01000004">
    <property type="protein sequence ID" value="PNC56054.1"/>
    <property type="molecule type" value="Genomic_DNA"/>
</dbReference>
<gene>
    <name evidence="3" type="ORF">CXU09_08240</name>
</gene>
<name>A0AAP8NKT1_9BACT</name>
<feature type="domain" description="Glycosyltransferase subfamily 4-like N-terminal" evidence="2">
    <location>
        <begin position="13"/>
        <end position="200"/>
    </location>
</feature>
<proteinExistence type="predicted"/>
<keyword evidence="3" id="KW-0808">Transferase</keyword>
<evidence type="ECO:0000259" key="1">
    <source>
        <dbReference type="Pfam" id="PF00534"/>
    </source>
</evidence>
<evidence type="ECO:0000313" key="3">
    <source>
        <dbReference type="EMBL" id="PNC56054.1"/>
    </source>
</evidence>
<dbReference type="AlphaFoldDB" id="A0AAP8NKT1"/>
<sequence length="391" mass="43909">MNILFLLGKFPSVGGVETVTAILANEFSARGHAVHVVSFEQVTETPTPALDNRVTLHRLSYPVSSRANRDALRDILATCRIDVIINQWCLPFHVTRLCRKAMRGLPCRLLAVHHNAPDCNARLEGLRMRMARTGNPVNRAFLRLLLKGCAMATGASLRYVYAHSDRYILLSDSFHQAFRNITGLKDTGKLLTIPNPITVENPEFRYDPALKKKEVLFVGRLEPNQKRVSRVLETWALLEPRFPDWTLRLVGDGPEKRSLQEFCAEHRLKHVSFEGFQNPAPYYEQASLLLLASEYEGLPLAMVEAMSFGVSPIVYGIFSAAYDLVDHGKDGCILPAAGGFQARRMAEMAAGLMREPADLRAMARNAIAKSRKFTREHIIPQWEKAFRPDAS</sequence>
<protein>
    <submittedName>
        <fullName evidence="3">Group 1 glycosyl transferase</fullName>
    </submittedName>
</protein>
<reference evidence="3 4" key="1">
    <citation type="journal article" date="2017" name="BMC Genomics">
        <title>Genome sequencing of 39 Akkermansia muciniphila isolates reveals its population structure, genomic and functional diverisity, and global distribution in mammalian gut microbiotas.</title>
        <authorList>
            <person name="Guo X."/>
            <person name="Li S."/>
            <person name="Zhang J."/>
            <person name="Wu F."/>
            <person name="Li X."/>
            <person name="Wu D."/>
            <person name="Zhang M."/>
            <person name="Ou Z."/>
            <person name="Jie Z."/>
            <person name="Yan Q."/>
            <person name="Li P."/>
            <person name="Yi J."/>
            <person name="Peng Y."/>
        </authorList>
    </citation>
    <scope>NUCLEOTIDE SEQUENCE [LARGE SCALE GENOMIC DNA]</scope>
    <source>
        <strain evidence="3 4">GP43</strain>
    </source>
</reference>
<dbReference type="PANTHER" id="PTHR12526">
    <property type="entry name" value="GLYCOSYLTRANSFERASE"/>
    <property type="match status" value="1"/>
</dbReference>
<dbReference type="Proteomes" id="UP000235914">
    <property type="component" value="Unassembled WGS sequence"/>
</dbReference>